<proteinExistence type="predicted"/>
<reference evidence="2" key="1">
    <citation type="submission" date="2019-01" db="EMBL/GenBank/DDBJ databases">
        <title>Draft genome sequences of three monokaryotic isolates of the white-rot basidiomycete fungus Dichomitus squalens.</title>
        <authorList>
            <consortium name="DOE Joint Genome Institute"/>
            <person name="Lopez S.C."/>
            <person name="Andreopoulos B."/>
            <person name="Pangilinan J."/>
            <person name="Lipzen A."/>
            <person name="Riley R."/>
            <person name="Ahrendt S."/>
            <person name="Ng V."/>
            <person name="Barry K."/>
            <person name="Daum C."/>
            <person name="Grigoriev I.V."/>
            <person name="Hilden K.S."/>
            <person name="Makela M.R."/>
            <person name="de Vries R.P."/>
        </authorList>
    </citation>
    <scope>NUCLEOTIDE SEQUENCE [LARGE SCALE GENOMIC DNA]</scope>
    <source>
        <strain evidence="2">OM18370.1</strain>
    </source>
</reference>
<evidence type="ECO:0000313" key="2">
    <source>
        <dbReference type="EMBL" id="TBU33340.1"/>
    </source>
</evidence>
<dbReference type="Gene3D" id="1.10.132.70">
    <property type="match status" value="1"/>
</dbReference>
<gene>
    <name evidence="2" type="ORF">BD311DRAFT_652680</name>
</gene>
<accession>A0A4Q9MYX5</accession>
<organism evidence="2">
    <name type="scientific">Dichomitus squalens</name>
    <dbReference type="NCBI Taxonomy" id="114155"/>
    <lineage>
        <taxon>Eukaryota</taxon>
        <taxon>Fungi</taxon>
        <taxon>Dikarya</taxon>
        <taxon>Basidiomycota</taxon>
        <taxon>Agaricomycotina</taxon>
        <taxon>Agaricomycetes</taxon>
        <taxon>Polyporales</taxon>
        <taxon>Polyporaceae</taxon>
        <taxon>Dichomitus</taxon>
    </lineage>
</organism>
<name>A0A4Q9MYX5_9APHY</name>
<dbReference type="AlphaFoldDB" id="A0A4Q9MYX5"/>
<dbReference type="Proteomes" id="UP000292957">
    <property type="component" value="Unassembled WGS sequence"/>
</dbReference>
<protein>
    <submittedName>
        <fullName evidence="2">Uncharacterized protein</fullName>
    </submittedName>
</protein>
<dbReference type="OrthoDB" id="289721at2759"/>
<feature type="region of interest" description="Disordered" evidence="1">
    <location>
        <begin position="100"/>
        <end position="125"/>
    </location>
</feature>
<sequence length="165" mass="18863">MLYSRPSFVPHSAKIIVGIPPKRRSAAHKHRRALSLTVLWYSDVLNRFYPVWRSSAEAGTGVGIDPDPRRQMEHARHLAKHVFPGQYGLRSAFCAGPLGKHASSRTPDGAHREQEIKNKGPCKTPKRLKHVLDPLEKMVWRHRKCKYKMLLDMACPSKVRRACRP</sequence>
<dbReference type="EMBL" id="ML143391">
    <property type="protein sequence ID" value="TBU33340.1"/>
    <property type="molecule type" value="Genomic_DNA"/>
</dbReference>
<evidence type="ECO:0000256" key="1">
    <source>
        <dbReference type="SAM" id="MobiDB-lite"/>
    </source>
</evidence>
<feature type="compositionally biased region" description="Basic and acidic residues" evidence="1">
    <location>
        <begin position="108"/>
        <end position="118"/>
    </location>
</feature>